<dbReference type="GO" id="GO:0016887">
    <property type="term" value="F:ATP hydrolysis activity"/>
    <property type="evidence" value="ECO:0007669"/>
    <property type="project" value="InterPro"/>
</dbReference>
<evidence type="ECO:0000256" key="2">
    <source>
        <dbReference type="ARBA" id="ARBA00008824"/>
    </source>
</evidence>
<dbReference type="Proteomes" id="UP000792063">
    <property type="component" value="Unassembled WGS sequence"/>
</dbReference>
<keyword evidence="14" id="KW-0520">NAD</keyword>
<evidence type="ECO:0000313" key="24">
    <source>
        <dbReference type="Proteomes" id="UP000792063"/>
    </source>
</evidence>
<dbReference type="GO" id="GO:0006099">
    <property type="term" value="P:tricarboxylic acid cycle"/>
    <property type="evidence" value="ECO:0007669"/>
    <property type="project" value="UniProtKB-KW"/>
</dbReference>
<dbReference type="InterPro" id="IPR001757">
    <property type="entry name" value="P_typ_ATPase"/>
</dbReference>
<dbReference type="CDD" id="cd01337">
    <property type="entry name" value="MDH_glyoxysomal_mitochondrial"/>
    <property type="match status" value="1"/>
</dbReference>
<dbReference type="FunFam" id="3.90.110.10:FF:000001">
    <property type="entry name" value="Malate dehydrogenase"/>
    <property type="match status" value="1"/>
</dbReference>
<dbReference type="SUPFAM" id="SSF51735">
    <property type="entry name" value="NAD(P)-binding Rossmann-fold domains"/>
    <property type="match status" value="1"/>
</dbReference>
<dbReference type="InterPro" id="IPR001252">
    <property type="entry name" value="Malate_DH_AS"/>
</dbReference>
<keyword evidence="6 18" id="KW-0812">Transmembrane</keyword>
<gene>
    <name evidence="23" type="ORF">JM18_009041</name>
</gene>
<dbReference type="Gene3D" id="3.40.50.720">
    <property type="entry name" value="NAD(P)-binding Rossmann-like Domain"/>
    <property type="match status" value="1"/>
</dbReference>
<evidence type="ECO:0000259" key="21">
    <source>
        <dbReference type="Pfam" id="PF00689"/>
    </source>
</evidence>
<evidence type="ECO:0000259" key="19">
    <source>
        <dbReference type="Pfam" id="PF00056"/>
    </source>
</evidence>
<comment type="caution">
    <text evidence="23">The sequence shown here is derived from an EMBL/GenBank/DDBJ whole genome shotgun (WGS) entry which is preliminary data.</text>
</comment>
<feature type="region of interest" description="Disordered" evidence="17">
    <location>
        <begin position="31"/>
        <end position="54"/>
    </location>
</feature>
<dbReference type="GO" id="GO:0030060">
    <property type="term" value="F:L-malate dehydrogenase (NAD+) activity"/>
    <property type="evidence" value="ECO:0007669"/>
    <property type="project" value="UniProtKB-EC"/>
</dbReference>
<keyword evidence="8" id="KW-0547">Nucleotide-binding</keyword>
<evidence type="ECO:0000256" key="11">
    <source>
        <dbReference type="ARBA" id="ARBA00022967"/>
    </source>
</evidence>
<dbReference type="EMBL" id="JPWU03000642">
    <property type="protein sequence ID" value="KAG2509883.1"/>
    <property type="molecule type" value="Genomic_DNA"/>
</dbReference>
<dbReference type="InterPro" id="IPR036291">
    <property type="entry name" value="NAD(P)-bd_dom_sf"/>
</dbReference>
<evidence type="ECO:0000256" key="1">
    <source>
        <dbReference type="ARBA" id="ARBA00004127"/>
    </source>
</evidence>
<feature type="transmembrane region" description="Helical" evidence="18">
    <location>
        <begin position="468"/>
        <end position="498"/>
    </location>
</feature>
<dbReference type="Gene3D" id="2.70.150.10">
    <property type="entry name" value="Calcium-transporting ATPase, cytoplasmic transduction domain A"/>
    <property type="match status" value="1"/>
</dbReference>
<feature type="domain" description="P-type ATPase A" evidence="20">
    <location>
        <begin position="236"/>
        <end position="339"/>
    </location>
</feature>
<dbReference type="PROSITE" id="PS00068">
    <property type="entry name" value="MDH"/>
    <property type="match status" value="1"/>
</dbReference>
<dbReference type="Gene3D" id="3.40.1110.10">
    <property type="entry name" value="Calcium-transporting ATPase, cytoplasmic domain N"/>
    <property type="match status" value="1"/>
</dbReference>
<dbReference type="SUPFAM" id="SSF81665">
    <property type="entry name" value="Calcium ATPase, transmembrane domain M"/>
    <property type="match status" value="1"/>
</dbReference>
<evidence type="ECO:0000256" key="17">
    <source>
        <dbReference type="SAM" id="MobiDB-lite"/>
    </source>
</evidence>
<dbReference type="Gene3D" id="3.40.50.1000">
    <property type="entry name" value="HAD superfamily/HAD-like"/>
    <property type="match status" value="1"/>
</dbReference>
<dbReference type="Gene3D" id="3.90.110.10">
    <property type="entry name" value="Lactate dehydrogenase/glycoside hydrolase, family 4, C-terminal"/>
    <property type="match status" value="1"/>
</dbReference>
<dbReference type="GO" id="GO:0046872">
    <property type="term" value="F:metal ion binding"/>
    <property type="evidence" value="ECO:0007669"/>
    <property type="project" value="UniProtKB-KW"/>
</dbReference>
<dbReference type="InterPro" id="IPR022383">
    <property type="entry name" value="Lactate/malate_DH_C"/>
</dbReference>
<dbReference type="GO" id="GO:0005524">
    <property type="term" value="F:ATP binding"/>
    <property type="evidence" value="ECO:0007669"/>
    <property type="project" value="UniProtKB-KW"/>
</dbReference>
<dbReference type="SFLD" id="SFLDG00002">
    <property type="entry name" value="C1.7:_P-type_atpase_like"/>
    <property type="match status" value="1"/>
</dbReference>
<dbReference type="InterPro" id="IPR010097">
    <property type="entry name" value="Malate_DH_type1"/>
</dbReference>
<dbReference type="InterPro" id="IPR015955">
    <property type="entry name" value="Lactate_DH/Glyco_Ohase_4_C"/>
</dbReference>
<evidence type="ECO:0000313" key="23">
    <source>
        <dbReference type="EMBL" id="KAG2509883.1"/>
    </source>
</evidence>
<evidence type="ECO:0000256" key="15">
    <source>
        <dbReference type="ARBA" id="ARBA00023136"/>
    </source>
</evidence>
<dbReference type="Pfam" id="PF08282">
    <property type="entry name" value="Hydrolase_3"/>
    <property type="match status" value="1"/>
</dbReference>
<dbReference type="SUPFAM" id="SSF81653">
    <property type="entry name" value="Calcium ATPase, transduction domain A"/>
    <property type="match status" value="1"/>
</dbReference>
<keyword evidence="13" id="KW-0560">Oxidoreductase</keyword>
<feature type="domain" description="Lactate/malate dehydrogenase N-terminal" evidence="19">
    <location>
        <begin position="1195"/>
        <end position="1337"/>
    </location>
</feature>
<comment type="subcellular location">
    <subcellularLocation>
        <location evidence="1">Endomembrane system</location>
        <topology evidence="1">Multi-pass membrane protein</topology>
    </subcellularLocation>
</comment>
<dbReference type="SUPFAM" id="SSF56784">
    <property type="entry name" value="HAD-like"/>
    <property type="match status" value="1"/>
</dbReference>
<dbReference type="Pfam" id="PF00122">
    <property type="entry name" value="E1-E2_ATPase"/>
    <property type="match status" value="1"/>
</dbReference>
<dbReference type="SUPFAM" id="SSF81660">
    <property type="entry name" value="Metal cation-transporting ATPase, ATP-binding domain N"/>
    <property type="match status" value="1"/>
</dbReference>
<name>A0A921SAA6_9STRA</name>
<evidence type="ECO:0000256" key="6">
    <source>
        <dbReference type="ARBA" id="ARBA00022692"/>
    </source>
</evidence>
<dbReference type="Gene3D" id="1.20.1110.10">
    <property type="entry name" value="Calcium-transporting ATPase, transmembrane domain"/>
    <property type="match status" value="2"/>
</dbReference>
<dbReference type="Pfam" id="PF00689">
    <property type="entry name" value="Cation_ATPase_C"/>
    <property type="match status" value="1"/>
</dbReference>
<accession>A0A921SAA6</accession>
<keyword evidence="12 18" id="KW-1133">Transmembrane helix</keyword>
<keyword evidence="7" id="KW-0479">Metal-binding</keyword>
<feature type="domain" description="Cation-transporting P-type ATPase C-terminal" evidence="21">
    <location>
        <begin position="956"/>
        <end position="1114"/>
    </location>
</feature>
<dbReference type="InterPro" id="IPR023214">
    <property type="entry name" value="HAD_sf"/>
</dbReference>
<organism evidence="23 24">
    <name type="scientific">Phytophthora kernoviae</name>
    <dbReference type="NCBI Taxonomy" id="325452"/>
    <lineage>
        <taxon>Eukaryota</taxon>
        <taxon>Sar</taxon>
        <taxon>Stramenopiles</taxon>
        <taxon>Oomycota</taxon>
        <taxon>Peronosporomycetes</taxon>
        <taxon>Peronosporales</taxon>
        <taxon>Peronosporaceae</taxon>
        <taxon>Phytophthora</taxon>
    </lineage>
</organism>
<reference evidence="23" key="1">
    <citation type="journal article" date="2015" name="Genom Data">
        <title>Genome sequences of six Phytophthora species associated with forests in New Zealand.</title>
        <authorList>
            <person name="Studholme D.J."/>
            <person name="McDougal R.L."/>
            <person name="Sambles C."/>
            <person name="Hansen E."/>
            <person name="Hardy G."/>
            <person name="Grant M."/>
            <person name="Ganley R.J."/>
            <person name="Williams N.M."/>
        </authorList>
    </citation>
    <scope>NUCLEOTIDE SEQUENCE</scope>
    <source>
        <strain evidence="23">NZFS 3630</strain>
    </source>
</reference>
<dbReference type="GO" id="GO:0012505">
    <property type="term" value="C:endomembrane system"/>
    <property type="evidence" value="ECO:0007669"/>
    <property type="project" value="UniProtKB-SubCell"/>
</dbReference>
<evidence type="ECO:0000259" key="22">
    <source>
        <dbReference type="Pfam" id="PF02866"/>
    </source>
</evidence>
<dbReference type="InterPro" id="IPR023299">
    <property type="entry name" value="ATPase_P-typ_cyto_dom_N"/>
</dbReference>
<dbReference type="InterPro" id="IPR023298">
    <property type="entry name" value="ATPase_P-typ_TM_dom_sf"/>
</dbReference>
<evidence type="ECO:0000256" key="8">
    <source>
        <dbReference type="ARBA" id="ARBA00022741"/>
    </source>
</evidence>
<dbReference type="EC" id="1.1.1.37" evidence="4"/>
<sequence length="1505" mass="162470">MDGRPLLLISPAAGSSSAFTLLPTDLRHLLALPDQSSPPPPSSPSSSSPGTISSAVASVEASGNNFEDERSFNAQLERLGGVVGLARALHVDLERGLDASDHNGDLTRRVDWFGANYVPPPVARGLLRLMAEAAFMDTTNLILVIDGVVAVALGMAVGGNPSTDWMEGTCVLIAVLAIALVTTIGDFQKERQFRALNAVNENELVRVVRFGASHEEPQHLDLSGQEMGSTDDSNDSRVRKWSIVVGDIVQLEPGDVVPADGLAFHTKELQVDESTLTGEAELVRKGDALLLTGLEEFPIDEEVLTVKLFSGTRVMEGYAKMLVLCVGEHSQYGQITALINGAGAGQDEKEIDAKDTSNLPDSYSSAQQGSYFSLDVAEASRTGKETQKQVDRAQFLSKPKTKVPEKKSTRPERTPLAQKIQDLNLWLGKMGVVVAVTIFVVLSVRFSIETFVQEPRQPWEAAYLRDYLSYFILATTILVVAIPEGLPLAVAIALALAVRRMLRDRSLVRHLAACETVGNATTLCADKTGTLTANHMSVARLWLAPKNENDFVGLDKGSVGDIQADFDLASTAKVVLSVDVNHILCESIALNSTAELLPPEDGDDTATPRKALGSQTEGALLSFAEACSNDEFDYNQIRDNRNIRRVLPFSSERKRMSVVVSLGGDADRWRIYTKGAPEFVLARCTKLQTRSGAVLPLTTERRQWLQENVLAAYAKRGYRTLCLAYRESTLSGGAVDAAPTEVLEDQLVCVALVAIANPLRPGTRDAVVSCQRAGIIVRMVTGDSALTARSIARECGILSALEDDDVAYTVMEGPAFRKLVLDAHGEIRQEIFDQIWPSLRVLARSSPQDKHTLVTGLRSSKLLPQQLVAVTGDGTNDAPALRAAHVGFAMGKGGTSVAKEAADIVLMDDDLAGVVSAVVFGRGVFDGISQFLQLQLTVITVALSVACVGAVTLRQSPIAAVQILWVNLFMDVFASLVLTTDEPKADELLDRQPYARSRSLISPRMAKHIAGQTLLQLTLVLLLTFLGDKWFDVPSGRASVSDNDDSESTEHLTIVFNTFVWLQLFNQLNCRQGVADVPLLRLAELWHNKLSITALGVQAVLQFAVVQLGGKLFHSGTDMFKPQVSGPPIAYILCHRIGAWGSEGTYATYDMFRRHSQIHRLPPREPQDPKKNMLARISSISASNLRRAYSTGHQKVAVLGAAGGIGQPMSLLLKDCDHIKHLSLFDVVNTPGVAADIGHINTSSKVTGHVGMEQAGEALDGADVVVIPAGVPRKPGMTRDDLFNTNAGIVQSLAEAAAKHCPNAMILIIANPVNSTVPIVAETFKKAGVYDPKRLFGVTTLDVVRANSFISENQKWDPRTTNVKVIGGHAGTTILPLLSQLKDAKFSDEEITALTHRIQFGGDEVVQAKNGTGSATLSMAYAGARFTTRLLDAMNGEKNVVECSFTQNDVTELPFFSTPVTLGPNGVEEVHQFGELSAVEKANYDEMIVTLGQQIKKGVEFAQKN</sequence>
<evidence type="ECO:0000259" key="20">
    <source>
        <dbReference type="Pfam" id="PF00122"/>
    </source>
</evidence>
<dbReference type="PANTHER" id="PTHR24093:SF369">
    <property type="entry name" value="CALCIUM-TRANSPORTING ATPASE"/>
    <property type="match status" value="1"/>
</dbReference>
<evidence type="ECO:0000256" key="7">
    <source>
        <dbReference type="ARBA" id="ARBA00022723"/>
    </source>
</evidence>
<dbReference type="InterPro" id="IPR008250">
    <property type="entry name" value="ATPase_P-typ_transduc_dom_A_sf"/>
</dbReference>
<evidence type="ECO:0000256" key="5">
    <source>
        <dbReference type="ARBA" id="ARBA00022532"/>
    </source>
</evidence>
<dbReference type="Pfam" id="PF02866">
    <property type="entry name" value="Ldh_1_C"/>
    <property type="match status" value="1"/>
</dbReference>
<proteinExistence type="inferred from homology"/>
<dbReference type="GO" id="GO:0005886">
    <property type="term" value="C:plasma membrane"/>
    <property type="evidence" value="ECO:0007669"/>
    <property type="project" value="TreeGrafter"/>
</dbReference>
<dbReference type="PANTHER" id="PTHR24093">
    <property type="entry name" value="CATION TRANSPORTING ATPASE"/>
    <property type="match status" value="1"/>
</dbReference>
<dbReference type="NCBIfam" id="TIGR01772">
    <property type="entry name" value="MDH_euk_gproteo"/>
    <property type="match status" value="1"/>
</dbReference>
<evidence type="ECO:0000256" key="13">
    <source>
        <dbReference type="ARBA" id="ARBA00023002"/>
    </source>
</evidence>
<evidence type="ECO:0000256" key="14">
    <source>
        <dbReference type="ARBA" id="ARBA00023027"/>
    </source>
</evidence>
<evidence type="ECO:0000256" key="10">
    <source>
        <dbReference type="ARBA" id="ARBA00022842"/>
    </source>
</evidence>
<dbReference type="InterPro" id="IPR018303">
    <property type="entry name" value="ATPase_P-typ_P_site"/>
</dbReference>
<reference evidence="23" key="2">
    <citation type="submission" date="2020-06" db="EMBL/GenBank/DDBJ databases">
        <authorList>
            <person name="Studholme D.J."/>
        </authorList>
    </citation>
    <scope>NUCLEOTIDE SEQUENCE</scope>
    <source>
        <strain evidence="23">NZFS 3630</strain>
    </source>
</reference>
<comment type="catalytic activity">
    <reaction evidence="16">
        <text>(S)-malate + NAD(+) = oxaloacetate + NADH + H(+)</text>
        <dbReference type="Rhea" id="RHEA:21432"/>
        <dbReference type="ChEBI" id="CHEBI:15378"/>
        <dbReference type="ChEBI" id="CHEBI:15589"/>
        <dbReference type="ChEBI" id="CHEBI:16452"/>
        <dbReference type="ChEBI" id="CHEBI:57540"/>
        <dbReference type="ChEBI" id="CHEBI:57945"/>
        <dbReference type="EC" id="1.1.1.37"/>
    </reaction>
</comment>
<dbReference type="InterPro" id="IPR006068">
    <property type="entry name" value="ATPase_P-typ_cation-transptr_C"/>
</dbReference>
<keyword evidence="9" id="KW-0067">ATP-binding</keyword>
<comment type="similarity">
    <text evidence="2">Belongs to the LDH/MDH superfamily. MDH type 1 family.</text>
</comment>
<keyword evidence="15 18" id="KW-0472">Membrane</keyword>
<dbReference type="Pfam" id="PF13246">
    <property type="entry name" value="Cation_ATPase"/>
    <property type="match status" value="1"/>
</dbReference>
<evidence type="ECO:0000256" key="18">
    <source>
        <dbReference type="SAM" id="Phobius"/>
    </source>
</evidence>
<dbReference type="Pfam" id="PF00056">
    <property type="entry name" value="Ldh_1_N"/>
    <property type="match status" value="1"/>
</dbReference>
<feature type="domain" description="Lactate/malate dehydrogenase C-terminal" evidence="22">
    <location>
        <begin position="1339"/>
        <end position="1501"/>
    </location>
</feature>
<dbReference type="InterPro" id="IPR059000">
    <property type="entry name" value="ATPase_P-type_domA"/>
</dbReference>
<dbReference type="SFLD" id="SFLDS00003">
    <property type="entry name" value="Haloacid_Dehalogenase"/>
    <property type="match status" value="1"/>
</dbReference>
<dbReference type="InterPro" id="IPR044492">
    <property type="entry name" value="P_typ_ATPase_HD_dom"/>
</dbReference>
<dbReference type="PROSITE" id="PS00154">
    <property type="entry name" value="ATPASE_E1_E2"/>
    <property type="match status" value="1"/>
</dbReference>
<protein>
    <recommendedName>
        <fullName evidence="4">malate dehydrogenase</fullName>
        <ecNumber evidence="4">1.1.1.37</ecNumber>
    </recommendedName>
</protein>
<keyword evidence="10" id="KW-0460">Magnesium</keyword>
<dbReference type="NCBIfam" id="TIGR01494">
    <property type="entry name" value="ATPase_P-type"/>
    <property type="match status" value="2"/>
</dbReference>
<dbReference type="InterPro" id="IPR036412">
    <property type="entry name" value="HAD-like_sf"/>
</dbReference>
<dbReference type="GO" id="GO:0006108">
    <property type="term" value="P:malate metabolic process"/>
    <property type="evidence" value="ECO:0007669"/>
    <property type="project" value="InterPro"/>
</dbReference>
<dbReference type="SFLD" id="SFLDF00027">
    <property type="entry name" value="p-type_atpase"/>
    <property type="match status" value="1"/>
</dbReference>
<evidence type="ECO:0000256" key="16">
    <source>
        <dbReference type="ARBA" id="ARBA00048313"/>
    </source>
</evidence>
<evidence type="ECO:0000256" key="9">
    <source>
        <dbReference type="ARBA" id="ARBA00022840"/>
    </source>
</evidence>
<evidence type="ECO:0000256" key="3">
    <source>
        <dbReference type="ARBA" id="ARBA00011738"/>
    </source>
</evidence>
<dbReference type="InterPro" id="IPR001236">
    <property type="entry name" value="Lactate/malate_DH_N"/>
</dbReference>
<keyword evidence="5" id="KW-0816">Tricarboxylic acid cycle</keyword>
<feature type="transmembrane region" description="Helical" evidence="18">
    <location>
        <begin position="426"/>
        <end position="448"/>
    </location>
</feature>
<evidence type="ECO:0000256" key="12">
    <source>
        <dbReference type="ARBA" id="ARBA00022989"/>
    </source>
</evidence>
<dbReference type="SUPFAM" id="SSF56327">
    <property type="entry name" value="LDH C-terminal domain-like"/>
    <property type="match status" value="1"/>
</dbReference>
<dbReference type="PRINTS" id="PR00119">
    <property type="entry name" value="CATATPASE"/>
</dbReference>
<dbReference type="GO" id="GO:0005388">
    <property type="term" value="F:P-type calcium transporter activity"/>
    <property type="evidence" value="ECO:0007669"/>
    <property type="project" value="TreeGrafter"/>
</dbReference>
<comment type="subunit">
    <text evidence="3">Homodimer.</text>
</comment>
<evidence type="ECO:0000256" key="4">
    <source>
        <dbReference type="ARBA" id="ARBA00012995"/>
    </source>
</evidence>
<dbReference type="FunFam" id="3.40.50.720:FF:000013">
    <property type="entry name" value="Malate dehydrogenase"/>
    <property type="match status" value="1"/>
</dbReference>
<keyword evidence="11" id="KW-1278">Translocase</keyword>